<dbReference type="SMART" id="SM00849">
    <property type="entry name" value="Lactamase_B"/>
    <property type="match status" value="1"/>
</dbReference>
<dbReference type="InterPro" id="IPR036866">
    <property type="entry name" value="RibonucZ/Hydroxyglut_hydro"/>
</dbReference>
<dbReference type="CDD" id="cd07724">
    <property type="entry name" value="POD-like_MBL-fold"/>
    <property type="match status" value="1"/>
</dbReference>
<keyword evidence="4" id="KW-0479">Metal-binding</keyword>
<evidence type="ECO:0000256" key="14">
    <source>
        <dbReference type="ARBA" id="ARBA00067300"/>
    </source>
</evidence>
<dbReference type="PANTHER" id="PTHR43084">
    <property type="entry name" value="PERSULFIDE DIOXYGENASE ETHE1"/>
    <property type="match status" value="1"/>
</dbReference>
<dbReference type="FunFam" id="3.60.15.10:FF:000013">
    <property type="entry name" value="Persulfide dioxygenase ETHE1, mitochondrial"/>
    <property type="match status" value="1"/>
</dbReference>
<dbReference type="InterPro" id="IPR044528">
    <property type="entry name" value="POD-like_MBL-fold"/>
</dbReference>
<name>A0A4E0RRW9_FASHE</name>
<dbReference type="EMBL" id="JXXN02002233">
    <property type="protein sequence ID" value="THD23277.1"/>
    <property type="molecule type" value="Genomic_DNA"/>
</dbReference>
<keyword evidence="18" id="KW-1185">Reference proteome</keyword>
<evidence type="ECO:0000259" key="16">
    <source>
        <dbReference type="SMART" id="SM00849"/>
    </source>
</evidence>
<evidence type="ECO:0000256" key="9">
    <source>
        <dbReference type="ARBA" id="ARBA00023004"/>
    </source>
</evidence>
<dbReference type="InterPro" id="IPR001279">
    <property type="entry name" value="Metallo-B-lactamas"/>
</dbReference>
<gene>
    <name evidence="17" type="ORF">D915_005783</name>
</gene>
<evidence type="ECO:0000256" key="10">
    <source>
        <dbReference type="ARBA" id="ARBA00023128"/>
    </source>
</evidence>
<evidence type="ECO:0000256" key="11">
    <source>
        <dbReference type="ARBA" id="ARBA00050990"/>
    </source>
</evidence>
<proteinExistence type="inferred from homology"/>
<evidence type="ECO:0000256" key="5">
    <source>
        <dbReference type="ARBA" id="ARBA00022946"/>
    </source>
</evidence>
<evidence type="ECO:0000256" key="6">
    <source>
        <dbReference type="ARBA" id="ARBA00022964"/>
    </source>
</evidence>
<evidence type="ECO:0000256" key="13">
    <source>
        <dbReference type="ARBA" id="ARBA00066686"/>
    </source>
</evidence>
<sequence length="243" mass="27012">MVSSLLAAAGRKSPLIFRQMFESVSCTYTYLLADARTKDALMIDPVLETVDRDAKLIDELRLKLGPILNTHVHADHVTGSGLLKRRFPGSFSVLGQYDGVLADMTVKNGDKIPFGKFELECRSTPGHTVGCTTYVLHEAGLVFTGDTLLIRGCGRTDFQGGSSEVLFDSIHKQIFTLPDEFMVFPGHNYVGMAMSTVGEEKQYNPRLTRSKEEFMKIMSELKLGPPKQLERSLRMNVRCGVDD</sequence>
<protein>
    <recommendedName>
        <fullName evidence="14">Persulfide dioxygenase ETHE1, mitochondrial</fullName>
        <ecNumber evidence="13">1.13.11.18</ecNumber>
    </recommendedName>
    <alternativeName>
        <fullName evidence="15">Sulfur dioxygenase ETHE1</fullName>
    </alternativeName>
</protein>
<comment type="cofactor">
    <cofactor evidence="1">
        <name>Fe(2+)</name>
        <dbReference type="ChEBI" id="CHEBI:29033"/>
    </cofactor>
</comment>
<dbReference type="SUPFAM" id="SSF56281">
    <property type="entry name" value="Metallo-hydrolase/oxidoreductase"/>
    <property type="match status" value="1"/>
</dbReference>
<evidence type="ECO:0000256" key="3">
    <source>
        <dbReference type="ARBA" id="ARBA00006759"/>
    </source>
</evidence>
<dbReference type="Gene3D" id="3.60.15.10">
    <property type="entry name" value="Ribonuclease Z/Hydroxyacylglutathione hydrolase-like"/>
    <property type="match status" value="1"/>
</dbReference>
<keyword evidence="6 17" id="KW-0223">Dioxygenase</keyword>
<dbReference type="InterPro" id="IPR051682">
    <property type="entry name" value="Mito_Persulfide_Diox"/>
</dbReference>
<dbReference type="GO" id="GO:0050313">
    <property type="term" value="F:sulfur dioxygenase activity"/>
    <property type="evidence" value="ECO:0007669"/>
    <property type="project" value="UniProtKB-EC"/>
</dbReference>
<comment type="subcellular location">
    <subcellularLocation>
        <location evidence="2">Mitochondrion</location>
    </subcellularLocation>
</comment>
<accession>A0A4E0RRW9</accession>
<comment type="subunit">
    <text evidence="12">Homodimer. Monomer. Interacts with TST. May interact with RELA.</text>
</comment>
<feature type="domain" description="Metallo-beta-lactamase" evidence="16">
    <location>
        <begin position="26"/>
        <end position="187"/>
    </location>
</feature>
<comment type="caution">
    <text evidence="17">The sequence shown here is derived from an EMBL/GenBank/DDBJ whole genome shotgun (WGS) entry which is preliminary data.</text>
</comment>
<evidence type="ECO:0000256" key="4">
    <source>
        <dbReference type="ARBA" id="ARBA00022723"/>
    </source>
</evidence>
<dbReference type="AlphaFoldDB" id="A0A4E0RRW9"/>
<keyword evidence="8" id="KW-0560">Oxidoreductase</keyword>
<evidence type="ECO:0000313" key="18">
    <source>
        <dbReference type="Proteomes" id="UP000230066"/>
    </source>
</evidence>
<evidence type="ECO:0000256" key="2">
    <source>
        <dbReference type="ARBA" id="ARBA00004173"/>
    </source>
</evidence>
<dbReference type="Pfam" id="PF00753">
    <property type="entry name" value="Lactamase_B"/>
    <property type="match status" value="2"/>
</dbReference>
<evidence type="ECO:0000313" key="17">
    <source>
        <dbReference type="EMBL" id="THD23277.1"/>
    </source>
</evidence>
<dbReference type="EC" id="1.13.11.18" evidence="13"/>
<dbReference type="GO" id="GO:0005739">
    <property type="term" value="C:mitochondrion"/>
    <property type="evidence" value="ECO:0007669"/>
    <property type="project" value="UniProtKB-SubCell"/>
</dbReference>
<keyword evidence="5" id="KW-0809">Transit peptide</keyword>
<dbReference type="PANTHER" id="PTHR43084:SF1">
    <property type="entry name" value="PERSULFIDE DIOXYGENASE ETHE1, MITOCHONDRIAL"/>
    <property type="match status" value="1"/>
</dbReference>
<evidence type="ECO:0000256" key="1">
    <source>
        <dbReference type="ARBA" id="ARBA00001954"/>
    </source>
</evidence>
<evidence type="ECO:0000256" key="15">
    <source>
        <dbReference type="ARBA" id="ARBA00077964"/>
    </source>
</evidence>
<comment type="similarity">
    <text evidence="3">Belongs to the metallo-beta-lactamase superfamily. Glyoxalase II family.</text>
</comment>
<keyword evidence="10" id="KW-0496">Mitochondrion</keyword>
<dbReference type="GO" id="GO:0006749">
    <property type="term" value="P:glutathione metabolic process"/>
    <property type="evidence" value="ECO:0007669"/>
    <property type="project" value="InterPro"/>
</dbReference>
<dbReference type="GO" id="GO:0070813">
    <property type="term" value="P:hydrogen sulfide metabolic process"/>
    <property type="evidence" value="ECO:0007669"/>
    <property type="project" value="TreeGrafter"/>
</dbReference>
<evidence type="ECO:0000256" key="8">
    <source>
        <dbReference type="ARBA" id="ARBA00023002"/>
    </source>
</evidence>
<evidence type="ECO:0000256" key="12">
    <source>
        <dbReference type="ARBA" id="ARBA00065219"/>
    </source>
</evidence>
<organism evidence="17 18">
    <name type="scientific">Fasciola hepatica</name>
    <name type="common">Liver fluke</name>
    <dbReference type="NCBI Taxonomy" id="6192"/>
    <lineage>
        <taxon>Eukaryota</taxon>
        <taxon>Metazoa</taxon>
        <taxon>Spiralia</taxon>
        <taxon>Lophotrochozoa</taxon>
        <taxon>Platyhelminthes</taxon>
        <taxon>Trematoda</taxon>
        <taxon>Digenea</taxon>
        <taxon>Plagiorchiida</taxon>
        <taxon>Echinostomata</taxon>
        <taxon>Echinostomatoidea</taxon>
        <taxon>Fasciolidae</taxon>
        <taxon>Fasciola</taxon>
    </lineage>
</organism>
<comment type="catalytic activity">
    <reaction evidence="11">
        <text>S-sulfanylglutathione + O2 + H2O = sulfite + glutathione + 2 H(+)</text>
        <dbReference type="Rhea" id="RHEA:12981"/>
        <dbReference type="ChEBI" id="CHEBI:15377"/>
        <dbReference type="ChEBI" id="CHEBI:15378"/>
        <dbReference type="ChEBI" id="CHEBI:15379"/>
        <dbReference type="ChEBI" id="CHEBI:17359"/>
        <dbReference type="ChEBI" id="CHEBI:57925"/>
        <dbReference type="ChEBI" id="CHEBI:58905"/>
        <dbReference type="EC" id="1.13.11.18"/>
    </reaction>
</comment>
<dbReference type="Proteomes" id="UP000230066">
    <property type="component" value="Unassembled WGS sequence"/>
</dbReference>
<keyword evidence="9" id="KW-0408">Iron</keyword>
<dbReference type="GO" id="GO:0046872">
    <property type="term" value="F:metal ion binding"/>
    <property type="evidence" value="ECO:0007669"/>
    <property type="project" value="UniProtKB-KW"/>
</dbReference>
<keyword evidence="7" id="KW-0007">Acetylation</keyword>
<evidence type="ECO:0000256" key="7">
    <source>
        <dbReference type="ARBA" id="ARBA00022990"/>
    </source>
</evidence>
<reference evidence="17" key="1">
    <citation type="submission" date="2019-03" db="EMBL/GenBank/DDBJ databases">
        <title>Improved annotation for the trematode Fasciola hepatica.</title>
        <authorList>
            <person name="Choi Y.-J."/>
            <person name="Martin J."/>
            <person name="Mitreva M."/>
        </authorList>
    </citation>
    <scope>NUCLEOTIDE SEQUENCE [LARGE SCALE GENOMIC DNA]</scope>
</reference>